<feature type="domain" description="Histone deacetylase" evidence="3">
    <location>
        <begin position="102"/>
        <end position="320"/>
    </location>
</feature>
<dbReference type="AlphaFoldDB" id="A0A7J7LDR0"/>
<dbReference type="InterPro" id="IPR023696">
    <property type="entry name" value="Ureohydrolase_dom_sf"/>
</dbReference>
<sequence>MQDDVYTSRVTRGEDASSPDAGKESSAHEPLSNCEDTRAFDKDEKRKLPTTSRHPHGVIISHSKLRKIHRNVVDSNVALFQQSLRRIECVNTIALTLIILVSSRGCDHDMQLVHSLDHLNLIKSLSSKSVEEKKVIVKKWAKKSVYFYEESSDSACLAVDYVIKVKEKVFKGELDSAVAIVQPPGHHAEADKAIIFCLYNNIVIAASHIKKELKVSKIMIVDWDIHHGNGTQKSYWKDNTVLYFSVHRYDSGKFFPGGDVGSHNSIGEGEGKGFTINVPWPHGLYGDADYLVVWEHILLPVAHKFNSDIILISGGFDAGKNLIF</sequence>
<dbReference type="PANTHER" id="PTHR10625:SF25">
    <property type="entry name" value="HISTONE DEACETYLASE 18-RELATED"/>
    <property type="match status" value="1"/>
</dbReference>
<dbReference type="Proteomes" id="UP000541444">
    <property type="component" value="Unassembled WGS sequence"/>
</dbReference>
<organism evidence="4 5">
    <name type="scientific">Kingdonia uniflora</name>
    <dbReference type="NCBI Taxonomy" id="39325"/>
    <lineage>
        <taxon>Eukaryota</taxon>
        <taxon>Viridiplantae</taxon>
        <taxon>Streptophyta</taxon>
        <taxon>Embryophyta</taxon>
        <taxon>Tracheophyta</taxon>
        <taxon>Spermatophyta</taxon>
        <taxon>Magnoliopsida</taxon>
        <taxon>Ranunculales</taxon>
        <taxon>Circaeasteraceae</taxon>
        <taxon>Kingdonia</taxon>
    </lineage>
</organism>
<dbReference type="PANTHER" id="PTHR10625">
    <property type="entry name" value="HISTONE DEACETYLASE HDAC1-RELATED"/>
    <property type="match status" value="1"/>
</dbReference>
<evidence type="ECO:0000313" key="5">
    <source>
        <dbReference type="Proteomes" id="UP000541444"/>
    </source>
</evidence>
<evidence type="ECO:0000256" key="1">
    <source>
        <dbReference type="ARBA" id="ARBA00001947"/>
    </source>
</evidence>
<feature type="region of interest" description="Disordered" evidence="2">
    <location>
        <begin position="1"/>
        <end position="55"/>
    </location>
</feature>
<dbReference type="GO" id="GO:0000118">
    <property type="term" value="C:histone deacetylase complex"/>
    <property type="evidence" value="ECO:0007669"/>
    <property type="project" value="TreeGrafter"/>
</dbReference>
<evidence type="ECO:0000313" key="4">
    <source>
        <dbReference type="EMBL" id="KAF6140821.1"/>
    </source>
</evidence>
<comment type="caution">
    <text evidence="4">The sequence shown here is derived from an EMBL/GenBank/DDBJ whole genome shotgun (WGS) entry which is preliminary data.</text>
</comment>
<dbReference type="EMBL" id="JACGCM010002347">
    <property type="protein sequence ID" value="KAF6140821.1"/>
    <property type="molecule type" value="Genomic_DNA"/>
</dbReference>
<protein>
    <recommendedName>
        <fullName evidence="3">Histone deacetylase domain-containing protein</fullName>
    </recommendedName>
</protein>
<dbReference type="OrthoDB" id="424012at2759"/>
<dbReference type="InterPro" id="IPR000286">
    <property type="entry name" value="HDACs"/>
</dbReference>
<dbReference type="GO" id="GO:0040029">
    <property type="term" value="P:epigenetic regulation of gene expression"/>
    <property type="evidence" value="ECO:0007669"/>
    <property type="project" value="TreeGrafter"/>
</dbReference>
<dbReference type="GO" id="GO:0004407">
    <property type="term" value="F:histone deacetylase activity"/>
    <property type="evidence" value="ECO:0007669"/>
    <property type="project" value="TreeGrafter"/>
</dbReference>
<reference evidence="4 5" key="1">
    <citation type="journal article" date="2020" name="IScience">
        <title>Genome Sequencing of the Endangered Kingdonia uniflora (Circaeasteraceae, Ranunculales) Reveals Potential Mechanisms of Evolutionary Specialization.</title>
        <authorList>
            <person name="Sun Y."/>
            <person name="Deng T."/>
            <person name="Zhang A."/>
            <person name="Moore M.J."/>
            <person name="Landis J.B."/>
            <person name="Lin N."/>
            <person name="Zhang H."/>
            <person name="Zhang X."/>
            <person name="Huang J."/>
            <person name="Zhang X."/>
            <person name="Sun H."/>
            <person name="Wang H."/>
        </authorList>
    </citation>
    <scope>NUCLEOTIDE SEQUENCE [LARGE SCALE GENOMIC DNA]</scope>
    <source>
        <strain evidence="4">TB1705</strain>
        <tissue evidence="4">Leaf</tissue>
    </source>
</reference>
<dbReference type="SUPFAM" id="SSF52768">
    <property type="entry name" value="Arginase/deacetylase"/>
    <property type="match status" value="1"/>
</dbReference>
<feature type="compositionally biased region" description="Basic and acidic residues" evidence="2">
    <location>
        <begin position="35"/>
        <end position="47"/>
    </location>
</feature>
<dbReference type="PRINTS" id="PR01270">
    <property type="entry name" value="HDASUPER"/>
</dbReference>
<evidence type="ECO:0000256" key="2">
    <source>
        <dbReference type="SAM" id="MobiDB-lite"/>
    </source>
</evidence>
<dbReference type="InterPro" id="IPR023801">
    <property type="entry name" value="His_deacetylse_dom"/>
</dbReference>
<dbReference type="Pfam" id="PF00850">
    <property type="entry name" value="Hist_deacetyl"/>
    <property type="match status" value="1"/>
</dbReference>
<dbReference type="InterPro" id="IPR037138">
    <property type="entry name" value="His_deacetylse_dom_sf"/>
</dbReference>
<accession>A0A7J7LDR0</accession>
<name>A0A7J7LDR0_9MAGN</name>
<keyword evidence="5" id="KW-1185">Reference proteome</keyword>
<feature type="compositionally biased region" description="Basic and acidic residues" evidence="2">
    <location>
        <begin position="11"/>
        <end position="27"/>
    </location>
</feature>
<dbReference type="Gene3D" id="3.40.800.20">
    <property type="entry name" value="Histone deacetylase domain"/>
    <property type="match status" value="1"/>
</dbReference>
<evidence type="ECO:0000259" key="3">
    <source>
        <dbReference type="Pfam" id="PF00850"/>
    </source>
</evidence>
<proteinExistence type="predicted"/>
<dbReference type="GO" id="GO:0005737">
    <property type="term" value="C:cytoplasm"/>
    <property type="evidence" value="ECO:0007669"/>
    <property type="project" value="TreeGrafter"/>
</dbReference>
<comment type="cofactor">
    <cofactor evidence="1">
        <name>Zn(2+)</name>
        <dbReference type="ChEBI" id="CHEBI:29105"/>
    </cofactor>
</comment>
<gene>
    <name evidence="4" type="ORF">GIB67_042234</name>
</gene>